<proteinExistence type="predicted"/>
<dbReference type="Proteomes" id="UP000003465">
    <property type="component" value="Unassembled WGS sequence"/>
</dbReference>
<dbReference type="AlphaFoldDB" id="A0A656GMT0"/>
<feature type="non-terminal residue" evidence="1">
    <location>
        <position position="35"/>
    </location>
</feature>
<feature type="non-terminal residue" evidence="1">
    <location>
        <position position="1"/>
    </location>
</feature>
<sequence>KTVNMVIKNSVSHGNGLDGFVADHFLNLAGRGLGA</sequence>
<name>A0A656GMT0_PSEA0</name>
<organism evidence="1 2">
    <name type="scientific">Pseudomonas amygdali pv. mori str. 301020</name>
    <dbReference type="NCBI Taxonomy" id="629261"/>
    <lineage>
        <taxon>Bacteria</taxon>
        <taxon>Pseudomonadati</taxon>
        <taxon>Pseudomonadota</taxon>
        <taxon>Gammaproteobacteria</taxon>
        <taxon>Pseudomonadales</taxon>
        <taxon>Pseudomonadaceae</taxon>
        <taxon>Pseudomonas</taxon>
        <taxon>Pseudomonas amygdali</taxon>
    </lineage>
</organism>
<reference evidence="1 2" key="1">
    <citation type="journal article" date="2011" name="PLoS Pathog.">
        <title>Dynamic evolution of pathogenicity revealed by sequencing and comparative genomics of 19 Pseudomonas syringae isolates.</title>
        <authorList>
            <person name="Baltrus D.A."/>
            <person name="Nishimura M.T."/>
            <person name="Romanchuk A."/>
            <person name="Chang J.H."/>
            <person name="Mukhtar M.S."/>
            <person name="Cherkis K."/>
            <person name="Roach J."/>
            <person name="Grant S.R."/>
            <person name="Jones C.D."/>
            <person name="Dangl J.L."/>
        </authorList>
    </citation>
    <scope>NUCLEOTIDE SEQUENCE [LARGE SCALE GENOMIC DNA]</scope>
    <source>
        <strain evidence="1 2">301020</strain>
    </source>
</reference>
<gene>
    <name evidence="1" type="ORF">PSYMO_37786</name>
</gene>
<evidence type="ECO:0000313" key="1">
    <source>
        <dbReference type="EMBL" id="EGH26927.1"/>
    </source>
</evidence>
<dbReference type="EMBL" id="AEAG01003062">
    <property type="protein sequence ID" value="EGH26927.1"/>
    <property type="molecule type" value="Genomic_DNA"/>
</dbReference>
<protein>
    <submittedName>
        <fullName evidence="1">Uncharacterized protein</fullName>
    </submittedName>
</protein>
<accession>A0A656GMT0</accession>
<evidence type="ECO:0000313" key="2">
    <source>
        <dbReference type="Proteomes" id="UP000003465"/>
    </source>
</evidence>
<comment type="caution">
    <text evidence="1">The sequence shown here is derived from an EMBL/GenBank/DDBJ whole genome shotgun (WGS) entry which is preliminary data.</text>
</comment>